<evidence type="ECO:0000313" key="3">
    <source>
        <dbReference type="Proteomes" id="UP000038040"/>
    </source>
</evidence>
<dbReference type="PANTHER" id="PTHR22198">
    <property type="entry name" value="FERM DOMAIN-CONTAINING PROTEIN"/>
    <property type="match status" value="1"/>
</dbReference>
<protein>
    <submittedName>
        <fullName evidence="5">FERM domain-containing protein</fullName>
    </submittedName>
</protein>
<gene>
    <name evidence="2" type="ORF">DME_LOCUS5805</name>
</gene>
<dbReference type="Pfam" id="PF23672">
    <property type="entry name" value="DUF7153"/>
    <property type="match status" value="1"/>
</dbReference>
<dbReference type="PANTHER" id="PTHR22198:SF2">
    <property type="entry name" value="PROTEIN CBG14274"/>
    <property type="match status" value="1"/>
</dbReference>
<dbReference type="WBParaSite" id="DME_0000144501-mRNA-1">
    <property type="protein sequence ID" value="DME_0000144501-mRNA-1"/>
    <property type="gene ID" value="DME_0000144501"/>
</dbReference>
<dbReference type="InterPro" id="IPR055577">
    <property type="entry name" value="DUF7153"/>
</dbReference>
<evidence type="ECO:0000313" key="4">
    <source>
        <dbReference type="Proteomes" id="UP000274756"/>
    </source>
</evidence>
<dbReference type="Proteomes" id="UP000274756">
    <property type="component" value="Unassembled WGS sequence"/>
</dbReference>
<dbReference type="OrthoDB" id="6060890at2759"/>
<name>A0A0N4U3X2_DRAME</name>
<proteinExistence type="predicted"/>
<keyword evidence="4" id="KW-1185">Reference proteome</keyword>
<evidence type="ECO:0000313" key="2">
    <source>
        <dbReference type="EMBL" id="VDN55832.1"/>
    </source>
</evidence>
<dbReference type="STRING" id="318479.A0A0N4U3X2"/>
<reference evidence="2 4" key="2">
    <citation type="submission" date="2018-11" db="EMBL/GenBank/DDBJ databases">
        <authorList>
            <consortium name="Pathogen Informatics"/>
        </authorList>
    </citation>
    <scope>NUCLEOTIDE SEQUENCE [LARGE SCALE GENOMIC DNA]</scope>
</reference>
<sequence>MTQRNCTLDIDDMINCVDDMPNVMDNYENLLRDTNILRFMRLKSVEKLVEYPVLDFCFLTSQLPLNLEKINTVQHHANYQSGFYELLQIANQISAPANRNLSEDERDQTKGYFVLTYKTFEDMATEKFEKNWKTWTGARFICSLLPQPYHYKRVSFFKQCLPTSVEFKYVLVIQIENLMRSREVALNLTNYFKQRLCAYIALYREIDTLFSGECGNKLGNNLHKPLSPVHLNLPFLKNQQTYSEKPNGWFTLKQKYFIII</sequence>
<evidence type="ECO:0000259" key="1">
    <source>
        <dbReference type="Pfam" id="PF23672"/>
    </source>
</evidence>
<evidence type="ECO:0000313" key="5">
    <source>
        <dbReference type="WBParaSite" id="DME_0000144501-mRNA-1"/>
    </source>
</evidence>
<reference evidence="5" key="1">
    <citation type="submission" date="2017-02" db="UniProtKB">
        <authorList>
            <consortium name="WormBaseParasite"/>
        </authorList>
    </citation>
    <scope>IDENTIFICATION</scope>
</reference>
<dbReference type="EMBL" id="UYYG01001153">
    <property type="protein sequence ID" value="VDN55832.1"/>
    <property type="molecule type" value="Genomic_DNA"/>
</dbReference>
<organism evidence="3 5">
    <name type="scientific">Dracunculus medinensis</name>
    <name type="common">Guinea worm</name>
    <dbReference type="NCBI Taxonomy" id="318479"/>
    <lineage>
        <taxon>Eukaryota</taxon>
        <taxon>Metazoa</taxon>
        <taxon>Ecdysozoa</taxon>
        <taxon>Nematoda</taxon>
        <taxon>Chromadorea</taxon>
        <taxon>Rhabditida</taxon>
        <taxon>Spirurina</taxon>
        <taxon>Dracunculoidea</taxon>
        <taxon>Dracunculidae</taxon>
        <taxon>Dracunculus</taxon>
    </lineage>
</organism>
<dbReference type="AlphaFoldDB" id="A0A0N4U3X2"/>
<feature type="domain" description="DUF7153" evidence="1">
    <location>
        <begin position="38"/>
        <end position="205"/>
    </location>
</feature>
<dbReference type="Proteomes" id="UP000038040">
    <property type="component" value="Unplaced"/>
</dbReference>
<accession>A0A0N4U3X2</accession>